<dbReference type="RefSeq" id="WP_094783383.1">
    <property type="nucleotide sequence ID" value="NZ_CYGX02000137.1"/>
</dbReference>
<keyword evidence="3" id="KW-1185">Reference proteome</keyword>
<dbReference type="STRING" id="1247936.BN2475_1370007"/>
<dbReference type="Pfam" id="PF00899">
    <property type="entry name" value="ThiF"/>
    <property type="match status" value="1"/>
</dbReference>
<evidence type="ECO:0000313" key="3">
    <source>
        <dbReference type="Proteomes" id="UP000187012"/>
    </source>
</evidence>
<accession>A0A1N7SPJ6</accession>
<reference evidence="2 3" key="1">
    <citation type="submission" date="2016-12" db="EMBL/GenBank/DDBJ databases">
        <authorList>
            <person name="Song W.-J."/>
            <person name="Kurnit D.M."/>
        </authorList>
    </citation>
    <scope>NUCLEOTIDE SEQUENCE [LARGE SCALE GENOMIC DNA]</scope>
    <source>
        <strain evidence="2 3">STM7296</strain>
    </source>
</reference>
<dbReference type="Proteomes" id="UP000187012">
    <property type="component" value="Unassembled WGS sequence"/>
</dbReference>
<organism evidence="2 3">
    <name type="scientific">Paraburkholderia ribeironis</name>
    <dbReference type="NCBI Taxonomy" id="1247936"/>
    <lineage>
        <taxon>Bacteria</taxon>
        <taxon>Pseudomonadati</taxon>
        <taxon>Pseudomonadota</taxon>
        <taxon>Betaproteobacteria</taxon>
        <taxon>Burkholderiales</taxon>
        <taxon>Burkholderiaceae</taxon>
        <taxon>Paraburkholderia</taxon>
    </lineage>
</organism>
<dbReference type="CDD" id="cd00195">
    <property type="entry name" value="UBCc_UEV"/>
    <property type="match status" value="1"/>
</dbReference>
<sequence length="584" mass="63576">MGAWWDRYPDELRKEKAALDALGYPWSIDQAAMDAGQMVVRVDVPHEGGVLALTAIYPDTFPYFAPMVTTDSARFQRHQHPLGRNLCLLAREGEDWSPGHDSLATLIEEQLPAILEVNSSSAVPEVVAQTEDHVGEPLSSFLPYVPECAIIVPDETPPADVPSGRLSLCLRTTPAGRSAQCFVNGVVGSIDDMQGKPLVTFKKSIPSFDRPACGFWLRLNERPTVGTFESAGIDLFKLVEGKLPPLTKAIQAAKRDEVFVVGLTYRDEVSWRHSADDWVFLAIQVVRETKRSRPAEIRPHIVRADWGGEKAWLRRAPFLTPLRKKTALVVGLGSLGSPIVLQLARAGIGGLRLVDDDNLQVGNTVRWAMGWQYAGFQKLSALVLHVATDYPYTSVRSFNHMRIGALPNPPAGQPSQYDILKQLVTESDIVIDAAASYRVSHFLSDLARELGKPYLWLTTTHGAAGGVVGRVQPSKKMGCWHCFQRGLADGSIRLPADAGTDEVQPGGCSQPTFIGAGIDSDAIANQAARLAVATLCSGEEGGYPDFAWDVAVADLQRGGFSIAPEWTPYDLAVRQDCLDCSAQA</sequence>
<feature type="domain" description="THIF-type NAD/FAD binding fold" evidence="1">
    <location>
        <begin position="320"/>
        <end position="485"/>
    </location>
</feature>
<dbReference type="SUPFAM" id="SSF54495">
    <property type="entry name" value="UBC-like"/>
    <property type="match status" value="1"/>
</dbReference>
<dbReference type="AlphaFoldDB" id="A0A1N7SPJ6"/>
<dbReference type="GO" id="GO:0008641">
    <property type="term" value="F:ubiquitin-like modifier activating enzyme activity"/>
    <property type="evidence" value="ECO:0007669"/>
    <property type="project" value="InterPro"/>
</dbReference>
<dbReference type="EMBL" id="CYGX02000137">
    <property type="protein sequence ID" value="SIT49343.1"/>
    <property type="molecule type" value="Genomic_DNA"/>
</dbReference>
<protein>
    <submittedName>
        <fullName evidence="2">UBA/THIF-type NAD/FAD binding protein</fullName>
    </submittedName>
</protein>
<dbReference type="InterPro" id="IPR035985">
    <property type="entry name" value="Ubiquitin-activating_enz"/>
</dbReference>
<gene>
    <name evidence="2" type="ORF">BN2475_1370007</name>
</gene>
<name>A0A1N7SPJ6_9BURK</name>
<dbReference type="InterPro" id="IPR016135">
    <property type="entry name" value="UBQ-conjugating_enzyme/RWD"/>
</dbReference>
<dbReference type="InterPro" id="IPR000594">
    <property type="entry name" value="ThiF_NAD_FAD-bd"/>
</dbReference>
<evidence type="ECO:0000259" key="1">
    <source>
        <dbReference type="Pfam" id="PF00899"/>
    </source>
</evidence>
<proteinExistence type="predicted"/>
<evidence type="ECO:0000313" key="2">
    <source>
        <dbReference type="EMBL" id="SIT49343.1"/>
    </source>
</evidence>
<dbReference type="OrthoDB" id="891532at2"/>
<dbReference type="Gene3D" id="3.40.50.720">
    <property type="entry name" value="NAD(P)-binding Rossmann-like Domain"/>
    <property type="match status" value="1"/>
</dbReference>
<dbReference type="SUPFAM" id="SSF69572">
    <property type="entry name" value="Activating enzymes of the ubiquitin-like proteins"/>
    <property type="match status" value="1"/>
</dbReference>